<reference evidence="1 2" key="1">
    <citation type="journal article" date="2016" name="Nat. Commun.">
        <title>Thousands of microbial genomes shed light on interconnected biogeochemical processes in an aquifer system.</title>
        <authorList>
            <person name="Anantharaman K."/>
            <person name="Brown C.T."/>
            <person name="Hug L.A."/>
            <person name="Sharon I."/>
            <person name="Castelle C.J."/>
            <person name="Probst A.J."/>
            <person name="Thomas B.C."/>
            <person name="Singh A."/>
            <person name="Wilkins M.J."/>
            <person name="Karaoz U."/>
            <person name="Brodie E.L."/>
            <person name="Williams K.H."/>
            <person name="Hubbard S.S."/>
            <person name="Banfield J.F."/>
        </authorList>
    </citation>
    <scope>NUCLEOTIDE SEQUENCE [LARGE SCALE GENOMIC DNA]</scope>
</reference>
<dbReference type="STRING" id="1797472.A2215_01660"/>
<dbReference type="Proteomes" id="UP000178583">
    <property type="component" value="Unassembled WGS sequence"/>
</dbReference>
<sequence>MNAKRMIFYGLVVVTSTAAFFGVVNKVSAESTELPEVMVGQTQVVFIDEPKRFYYAGMTGNEAIINYEPNIILGFNQKLLANGSFGSPAGCYDLDFTVAPSQCFALSPNTTSIRMMNSRTSVDNFIELETGAIYYPTNMIIGDAYTNGSYLNNFAFYGRNLNQSGSNTSGDFATWELANYTFNPQAQASYSENQKAYFDNKINNLVGEGKKVTEAVVKNNHTRWYMQSATDLSTGNLEASIYPEGKIWNVDSGTDGVMALLGDYNYQGTGTLVVDGNLTIFGNTSIFPAGVNDSLGIIVKGDVTIWGNVKLNAAVFATGTVNISGNIVDAQGSYVAAGFSIPSARRYVRFRYDYKLDDNWPPGFRFFSMPTATNESM</sequence>
<dbReference type="EMBL" id="MEZY01000038">
    <property type="protein sequence ID" value="OGD63148.1"/>
    <property type="molecule type" value="Genomic_DNA"/>
</dbReference>
<protein>
    <submittedName>
        <fullName evidence="1">Uncharacterized protein</fullName>
    </submittedName>
</protein>
<dbReference type="AlphaFoldDB" id="A0A1F5E714"/>
<comment type="caution">
    <text evidence="1">The sequence shown here is derived from an EMBL/GenBank/DDBJ whole genome shotgun (WGS) entry which is preliminary data.</text>
</comment>
<evidence type="ECO:0000313" key="2">
    <source>
        <dbReference type="Proteomes" id="UP000178583"/>
    </source>
</evidence>
<organism evidence="1 2">
    <name type="scientific">Candidatus Berkelbacteria bacterium RIFOXYA2_FULL_43_10</name>
    <dbReference type="NCBI Taxonomy" id="1797472"/>
    <lineage>
        <taxon>Bacteria</taxon>
        <taxon>Candidatus Berkelbacteria</taxon>
    </lineage>
</organism>
<name>A0A1F5E714_9BACT</name>
<evidence type="ECO:0000313" key="1">
    <source>
        <dbReference type="EMBL" id="OGD63148.1"/>
    </source>
</evidence>
<accession>A0A1F5E714</accession>
<gene>
    <name evidence="1" type="ORF">A2215_01660</name>
</gene>
<proteinExistence type="predicted"/>